<dbReference type="SUPFAM" id="SSF57701">
    <property type="entry name" value="Zn2/Cys6 DNA-binding domain"/>
    <property type="match status" value="1"/>
</dbReference>
<keyword evidence="9" id="KW-1185">Reference proteome</keyword>
<evidence type="ECO:0000256" key="6">
    <source>
        <dbReference type="SAM" id="MobiDB-lite"/>
    </source>
</evidence>
<dbReference type="OrthoDB" id="5130013at2759"/>
<evidence type="ECO:0000256" key="1">
    <source>
        <dbReference type="ARBA" id="ARBA00004123"/>
    </source>
</evidence>
<name>U1GDN7_ENDPU</name>
<dbReference type="InterPro" id="IPR021858">
    <property type="entry name" value="Fun_TF"/>
</dbReference>
<organism evidence="8 9">
    <name type="scientific">Endocarpon pusillum (strain Z07020 / HMAS-L-300199)</name>
    <name type="common">Lichen-forming fungus</name>
    <dbReference type="NCBI Taxonomy" id="1263415"/>
    <lineage>
        <taxon>Eukaryota</taxon>
        <taxon>Fungi</taxon>
        <taxon>Dikarya</taxon>
        <taxon>Ascomycota</taxon>
        <taxon>Pezizomycotina</taxon>
        <taxon>Eurotiomycetes</taxon>
        <taxon>Chaetothyriomycetidae</taxon>
        <taxon>Verrucariales</taxon>
        <taxon>Verrucariaceae</taxon>
        <taxon>Endocarpon</taxon>
    </lineage>
</organism>
<evidence type="ECO:0000256" key="5">
    <source>
        <dbReference type="ARBA" id="ARBA00023242"/>
    </source>
</evidence>
<feature type="region of interest" description="Disordered" evidence="6">
    <location>
        <begin position="54"/>
        <end position="81"/>
    </location>
</feature>
<gene>
    <name evidence="8" type="ORF">EPUS_08032</name>
</gene>
<evidence type="ECO:0000256" key="2">
    <source>
        <dbReference type="ARBA" id="ARBA00023015"/>
    </source>
</evidence>
<dbReference type="GeneID" id="19242910"/>
<dbReference type="Gene3D" id="4.10.240.10">
    <property type="entry name" value="Zn(2)-C6 fungal-type DNA-binding domain"/>
    <property type="match status" value="1"/>
</dbReference>
<dbReference type="GO" id="GO:0008270">
    <property type="term" value="F:zinc ion binding"/>
    <property type="evidence" value="ECO:0007669"/>
    <property type="project" value="InterPro"/>
</dbReference>
<dbReference type="SMART" id="SM00066">
    <property type="entry name" value="GAL4"/>
    <property type="match status" value="1"/>
</dbReference>
<dbReference type="OMA" id="SHTHYTE"/>
<dbReference type="Pfam" id="PF11951">
    <property type="entry name" value="Fungal_trans_2"/>
    <property type="match status" value="1"/>
</dbReference>
<dbReference type="RefSeq" id="XP_007804539.1">
    <property type="nucleotide sequence ID" value="XM_007806348.1"/>
</dbReference>
<dbReference type="Proteomes" id="UP000019373">
    <property type="component" value="Unassembled WGS sequence"/>
</dbReference>
<keyword evidence="2" id="KW-0805">Transcription regulation</keyword>
<evidence type="ECO:0000256" key="4">
    <source>
        <dbReference type="ARBA" id="ARBA00023163"/>
    </source>
</evidence>
<dbReference type="eggNOG" id="ENOG502S9U8">
    <property type="taxonomic scope" value="Eukaryota"/>
</dbReference>
<proteinExistence type="predicted"/>
<keyword evidence="4" id="KW-0804">Transcription</keyword>
<dbReference type="EMBL" id="KE721388">
    <property type="protein sequence ID" value="ERF69831.1"/>
    <property type="molecule type" value="Genomic_DNA"/>
</dbReference>
<dbReference type="GO" id="GO:0000981">
    <property type="term" value="F:DNA-binding transcription factor activity, RNA polymerase II-specific"/>
    <property type="evidence" value="ECO:0007669"/>
    <property type="project" value="InterPro"/>
</dbReference>
<evidence type="ECO:0000259" key="7">
    <source>
        <dbReference type="PROSITE" id="PS50048"/>
    </source>
</evidence>
<evidence type="ECO:0000256" key="3">
    <source>
        <dbReference type="ARBA" id="ARBA00023125"/>
    </source>
</evidence>
<feature type="region of interest" description="Disordered" evidence="6">
    <location>
        <begin position="414"/>
        <end position="441"/>
    </location>
</feature>
<keyword evidence="3" id="KW-0238">DNA-binding</keyword>
<dbReference type="GO" id="GO:0005634">
    <property type="term" value="C:nucleus"/>
    <property type="evidence" value="ECO:0007669"/>
    <property type="project" value="UniProtKB-SubCell"/>
</dbReference>
<feature type="domain" description="Zn(2)-C6 fungal-type" evidence="7">
    <location>
        <begin position="22"/>
        <end position="52"/>
    </location>
</feature>
<dbReference type="InterPro" id="IPR036864">
    <property type="entry name" value="Zn2-C6_fun-type_DNA-bd_sf"/>
</dbReference>
<keyword evidence="5" id="KW-0539">Nucleus</keyword>
<dbReference type="PANTHER" id="PTHR37534:SF46">
    <property type="entry name" value="ZN(II)2CYS6 TRANSCRIPTION FACTOR (EUROFUNG)"/>
    <property type="match status" value="1"/>
</dbReference>
<reference evidence="9" key="1">
    <citation type="journal article" date="2014" name="BMC Genomics">
        <title>Genome characteristics reveal the impact of lichenization on lichen-forming fungus Endocarpon pusillum Hedwig (Verrucariales, Ascomycota).</title>
        <authorList>
            <person name="Wang Y.-Y."/>
            <person name="Liu B."/>
            <person name="Zhang X.-Y."/>
            <person name="Zhou Q.-M."/>
            <person name="Zhang T."/>
            <person name="Li H."/>
            <person name="Yu Y.-F."/>
            <person name="Zhang X.-L."/>
            <person name="Hao X.-Y."/>
            <person name="Wang M."/>
            <person name="Wang L."/>
            <person name="Wei J.-C."/>
        </authorList>
    </citation>
    <scope>NUCLEOTIDE SEQUENCE [LARGE SCALE GENOMIC DNA]</scope>
    <source>
        <strain evidence="9">Z07020 / HMAS-L-300199</strain>
    </source>
</reference>
<dbReference type="PANTHER" id="PTHR37534">
    <property type="entry name" value="TRANSCRIPTIONAL ACTIVATOR PROTEIN UGA3"/>
    <property type="match status" value="1"/>
</dbReference>
<dbReference type="AlphaFoldDB" id="U1GDN7"/>
<feature type="compositionally biased region" description="Polar residues" evidence="6">
    <location>
        <begin position="54"/>
        <end position="75"/>
    </location>
</feature>
<dbReference type="GO" id="GO:0003677">
    <property type="term" value="F:DNA binding"/>
    <property type="evidence" value="ECO:0007669"/>
    <property type="project" value="UniProtKB-KW"/>
</dbReference>
<dbReference type="HOGENOM" id="CLU_637834_0_0_1"/>
<comment type="subcellular location">
    <subcellularLocation>
        <location evidence="1">Nucleus</location>
    </subcellularLocation>
</comment>
<evidence type="ECO:0000313" key="9">
    <source>
        <dbReference type="Proteomes" id="UP000019373"/>
    </source>
</evidence>
<accession>U1GDN7</accession>
<dbReference type="CDD" id="cd00067">
    <property type="entry name" value="GAL4"/>
    <property type="match status" value="1"/>
</dbReference>
<evidence type="ECO:0000313" key="8">
    <source>
        <dbReference type="EMBL" id="ERF69831.1"/>
    </source>
</evidence>
<sequence length="521" mass="57785">MVLTESSRSSIFTNPNRRSRKGCIACRTRRKKCDEARPSCSACDDRGIECLYPSKSSNGQPQPSTQILPRKSQTVHSDDVAPSDPPYLDFCSPSSIEGAGLHHFRSHFLDLISISYHGQDDPFLTLILPMVSDSPLVRLAIEATATAHLHNLGVASTEEPMRLQSKALRHLSDAISVVHTPNVTTTFQEELASGIMILVYYETTSGLSAETARWHLSAIYTILTTLSVSNHESRRLDFLKRLFAYFDIFVSLSLGLEPLANARMFESLLDTDFCPAFGYAITLYPCLHSLASLQAWQHEIQDSGLDFYSQSVHELEQRLQSWQPPIVQPCKTGIRNSRVWTTGVPITFQQNLTHERLLQTALAFRSAALLVVSEKLLPLASPTSPQPSSASHTHYTELFDHLLRLNVLALTSPPQTTASSNELPSDSRLTARNTSLQSPPTVPSAFTTLASTCAPLTTITWPLYTAALYAKTASDRAVLSSIFKRVYQRHRMGVVGAAKRHVEDVWRMDEGYSTMNPPLLA</sequence>
<dbReference type="InterPro" id="IPR001138">
    <property type="entry name" value="Zn2Cys6_DnaBD"/>
</dbReference>
<dbReference type="Pfam" id="PF00172">
    <property type="entry name" value="Zn_clus"/>
    <property type="match status" value="1"/>
</dbReference>
<dbReference type="PROSITE" id="PS50048">
    <property type="entry name" value="ZN2_CY6_FUNGAL_2"/>
    <property type="match status" value="1"/>
</dbReference>
<dbReference type="PROSITE" id="PS00463">
    <property type="entry name" value="ZN2_CY6_FUNGAL_1"/>
    <property type="match status" value="1"/>
</dbReference>
<protein>
    <recommendedName>
        <fullName evidence="7">Zn(2)-C6 fungal-type domain-containing protein</fullName>
    </recommendedName>
</protein>